<dbReference type="GO" id="GO:0005840">
    <property type="term" value="C:ribosome"/>
    <property type="evidence" value="ECO:0007669"/>
    <property type="project" value="UniProtKB-KW"/>
</dbReference>
<organism evidence="5">
    <name type="scientific">Zea mays</name>
    <name type="common">Maize</name>
    <dbReference type="NCBI Taxonomy" id="4577"/>
    <lineage>
        <taxon>Eukaryota</taxon>
        <taxon>Viridiplantae</taxon>
        <taxon>Streptophyta</taxon>
        <taxon>Embryophyta</taxon>
        <taxon>Tracheophyta</taxon>
        <taxon>Spermatophyta</taxon>
        <taxon>Magnoliopsida</taxon>
        <taxon>Liliopsida</taxon>
        <taxon>Poales</taxon>
        <taxon>Poaceae</taxon>
        <taxon>PACMAD clade</taxon>
        <taxon>Panicoideae</taxon>
        <taxon>Andropogonodae</taxon>
        <taxon>Andropogoneae</taxon>
        <taxon>Tripsacinae</taxon>
        <taxon>Zea</taxon>
    </lineage>
</organism>
<dbReference type="GO" id="GO:1990904">
    <property type="term" value="C:ribonucleoprotein complex"/>
    <property type="evidence" value="ECO:0007669"/>
    <property type="project" value="UniProtKB-KW"/>
</dbReference>
<gene>
    <name evidence="5" type="ORF">ZEAMMB73_Zm00001d050675</name>
</gene>
<dbReference type="PANTHER" id="PTHR11127">
    <property type="entry name" value="60S RIBOSOMAL PROTEIN L14"/>
    <property type="match status" value="1"/>
</dbReference>
<dbReference type="eggNOG" id="KOG3421">
    <property type="taxonomic scope" value="Eukaryota"/>
</dbReference>
<protein>
    <submittedName>
        <fullName evidence="5">60S ribosomal protein L14-1</fullName>
    </submittedName>
</protein>
<dbReference type="InterPro" id="IPR008991">
    <property type="entry name" value="Translation_prot_SH3-like_sf"/>
</dbReference>
<dbReference type="InterPro" id="IPR039660">
    <property type="entry name" value="Ribosomal_eL14"/>
</dbReference>
<dbReference type="GO" id="GO:0006412">
    <property type="term" value="P:translation"/>
    <property type="evidence" value="ECO:0007669"/>
    <property type="project" value="InterPro"/>
</dbReference>
<dbReference type="InterPro" id="IPR014722">
    <property type="entry name" value="Rib_uL2_dom2"/>
</dbReference>
<dbReference type="AlphaFoldDB" id="A0A1D6Q2V8"/>
<evidence type="ECO:0000313" key="5">
    <source>
        <dbReference type="EMBL" id="AQK52914.1"/>
    </source>
</evidence>
<evidence type="ECO:0000256" key="2">
    <source>
        <dbReference type="ARBA" id="ARBA00022980"/>
    </source>
</evidence>
<keyword evidence="3" id="KW-0687">Ribonucleoprotein</keyword>
<dbReference type="SUPFAM" id="SSF50104">
    <property type="entry name" value="Translation proteins SH3-like domain"/>
    <property type="match status" value="1"/>
</dbReference>
<dbReference type="Gene3D" id="2.30.30.30">
    <property type="match status" value="1"/>
</dbReference>
<evidence type="ECO:0000259" key="4">
    <source>
        <dbReference type="Pfam" id="PF01929"/>
    </source>
</evidence>
<dbReference type="PANTHER" id="PTHR11127:SF8">
    <property type="entry name" value="60S RIBOSOMAL PROTEIN L14-1"/>
    <property type="match status" value="1"/>
</dbReference>
<dbReference type="InterPro" id="IPR002784">
    <property type="entry name" value="Ribosomal_eL14_dom"/>
</dbReference>
<accession>A0A1D6Q2V8</accession>
<dbReference type="SMR" id="A0A1D6Q2V8"/>
<dbReference type="PaxDb" id="4577-GRMZM2G323971_P01"/>
<proteinExistence type="inferred from homology"/>
<name>A0A1D6Q2V8_MAIZE</name>
<keyword evidence="2 5" id="KW-0689">Ribosomal protein</keyword>
<evidence type="ECO:0000256" key="3">
    <source>
        <dbReference type="ARBA" id="ARBA00023274"/>
    </source>
</evidence>
<dbReference type="GO" id="GO:0003735">
    <property type="term" value="F:structural constituent of ribosome"/>
    <property type="evidence" value="ECO:0007669"/>
    <property type="project" value="InterPro"/>
</dbReference>
<dbReference type="GO" id="GO:0003723">
    <property type="term" value="F:RNA binding"/>
    <property type="evidence" value="ECO:0007669"/>
    <property type="project" value="InterPro"/>
</dbReference>
<dbReference type="InParanoid" id="A0A1D6Q2V8"/>
<feature type="domain" description="Large ribosomal subunit protein eL14" evidence="4">
    <location>
        <begin position="65"/>
        <end position="112"/>
    </location>
</feature>
<dbReference type="FunFam" id="2.30.30.30:FF:000122">
    <property type="entry name" value="60S ribosomal protein L14-1"/>
    <property type="match status" value="1"/>
</dbReference>
<dbReference type="STRING" id="4577.A0A1D6Q2V8"/>
<evidence type="ECO:0000256" key="1">
    <source>
        <dbReference type="ARBA" id="ARBA00006592"/>
    </source>
</evidence>
<sequence>MGLRDALEIHPDRIYTFSISFVQFLLSSHLLSQLQHLGSHRQAHLATTYLELHRALVDAPDMVKCQINFKRLSLTDIKIDIKSVPKKTTRIKAMEEADVKTKWENSSWGKKLIV</sequence>
<comment type="similarity">
    <text evidence="1">Belongs to the eukaryotic ribosomal protein eL14 family.</text>
</comment>
<dbReference type="Pfam" id="PF01929">
    <property type="entry name" value="Ribosomal_L14e"/>
    <property type="match status" value="1"/>
</dbReference>
<dbReference type="EMBL" id="CM000780">
    <property type="protein sequence ID" value="AQK52914.1"/>
    <property type="molecule type" value="Genomic_DNA"/>
</dbReference>
<reference evidence="5" key="1">
    <citation type="submission" date="2015-12" db="EMBL/GenBank/DDBJ databases">
        <title>Update maize B73 reference genome by single molecule sequencing technologies.</title>
        <authorList>
            <consortium name="Maize Genome Sequencing Project"/>
            <person name="Ware D."/>
        </authorList>
    </citation>
    <scope>NUCLEOTIDE SEQUENCE</scope>
    <source>
        <tissue evidence="5">Seedling</tissue>
    </source>
</reference>